<comment type="subcellular location">
    <subcellularLocation>
        <location evidence="1">Nucleus</location>
    </subcellularLocation>
</comment>
<dbReference type="GO" id="GO:0045666">
    <property type="term" value="P:positive regulation of neuron differentiation"/>
    <property type="evidence" value="ECO:0007669"/>
    <property type="project" value="InterPro"/>
</dbReference>
<proteinExistence type="predicted"/>
<evidence type="ECO:0000256" key="3">
    <source>
        <dbReference type="ARBA" id="ARBA00023015"/>
    </source>
</evidence>
<keyword evidence="9" id="KW-1185">Reference proteome</keyword>
<dbReference type="GO" id="GO:0003677">
    <property type="term" value="F:DNA binding"/>
    <property type="evidence" value="ECO:0007669"/>
    <property type="project" value="InterPro"/>
</dbReference>
<dbReference type="GO" id="GO:0045746">
    <property type="term" value="P:negative regulation of Notch signaling pathway"/>
    <property type="evidence" value="ECO:0007669"/>
    <property type="project" value="InterPro"/>
</dbReference>
<evidence type="ECO:0000313" key="9">
    <source>
        <dbReference type="Proteomes" id="UP001151699"/>
    </source>
</evidence>
<dbReference type="AlphaFoldDB" id="A0A9Q0S6G6"/>
<evidence type="ECO:0000256" key="5">
    <source>
        <dbReference type="ARBA" id="ARBA00023242"/>
    </source>
</evidence>
<dbReference type="GO" id="GO:0005634">
    <property type="term" value="C:nucleus"/>
    <property type="evidence" value="ECO:0007669"/>
    <property type="project" value="UniProtKB-SubCell"/>
</dbReference>
<dbReference type="InterPro" id="IPR037496">
    <property type="entry name" value="BEND6-like"/>
</dbReference>
<evidence type="ECO:0000256" key="4">
    <source>
        <dbReference type="ARBA" id="ARBA00023163"/>
    </source>
</evidence>
<dbReference type="PANTHER" id="PTHR35346:SF1">
    <property type="entry name" value="BEN DOMAIN-CONTAINING PROTEIN 6"/>
    <property type="match status" value="1"/>
</dbReference>
<dbReference type="Pfam" id="PF10523">
    <property type="entry name" value="BEN"/>
    <property type="match status" value="2"/>
</dbReference>
<protein>
    <submittedName>
        <fullName evidence="8">Protein insensitive</fullName>
    </submittedName>
</protein>
<evidence type="ECO:0000256" key="2">
    <source>
        <dbReference type="ARBA" id="ARBA00022491"/>
    </source>
</evidence>
<dbReference type="InterPro" id="IPR018379">
    <property type="entry name" value="BEN_domain"/>
</dbReference>
<gene>
    <name evidence="8" type="primary">insv</name>
    <name evidence="8" type="ORF">Bhyg_02222</name>
</gene>
<keyword evidence="5" id="KW-0539">Nucleus</keyword>
<keyword evidence="4" id="KW-0804">Transcription</keyword>
<dbReference type="Proteomes" id="UP001151699">
    <property type="component" value="Chromosome A"/>
</dbReference>
<evidence type="ECO:0000313" key="8">
    <source>
        <dbReference type="EMBL" id="KAJ6647004.1"/>
    </source>
</evidence>
<dbReference type="SMART" id="SM01025">
    <property type="entry name" value="BEN"/>
    <property type="match status" value="2"/>
</dbReference>
<sequence length="243" mass="26939">MSSNKKAMDADRMNLNKNAENNPDITTNSPIPHSSSMSGPQLLPSWNNSTNETITLNGEKGVESQSASIVTRKLLMELFPRETLATHSLTGKPSPAFSKPAREQLNPSIVEDIVLYVSEIYHVSRSIGVESQSASIVTRKLLMELFPRETLATHSLTGKPSPAFLGSKPVKEKLNPSIVEDIVLYVSEICHVSRSIVRNCISTKLGGENKMYRKRQKLAEKTSQVQTKNKENHVEKKISPQND</sequence>
<feature type="domain" description="BEN" evidence="7">
    <location>
        <begin position="117"/>
        <end position="212"/>
    </location>
</feature>
<dbReference type="Gene3D" id="1.10.10.2590">
    <property type="entry name" value="BEN domain"/>
    <property type="match status" value="2"/>
</dbReference>
<evidence type="ECO:0000256" key="1">
    <source>
        <dbReference type="ARBA" id="ARBA00004123"/>
    </source>
</evidence>
<accession>A0A9Q0S6G6</accession>
<dbReference type="GO" id="GO:0003714">
    <property type="term" value="F:transcription corepressor activity"/>
    <property type="evidence" value="ECO:0007669"/>
    <property type="project" value="InterPro"/>
</dbReference>
<dbReference type="PROSITE" id="PS51457">
    <property type="entry name" value="BEN"/>
    <property type="match status" value="1"/>
</dbReference>
<comment type="caution">
    <text evidence="8">The sequence shown here is derived from an EMBL/GenBank/DDBJ whole genome shotgun (WGS) entry which is preliminary data.</text>
</comment>
<feature type="region of interest" description="Disordered" evidence="6">
    <location>
        <begin position="16"/>
        <end position="52"/>
    </location>
</feature>
<feature type="region of interest" description="Disordered" evidence="6">
    <location>
        <begin position="215"/>
        <end position="243"/>
    </location>
</feature>
<keyword evidence="3" id="KW-0805">Transcription regulation</keyword>
<keyword evidence="2" id="KW-0678">Repressor</keyword>
<dbReference type="OrthoDB" id="8186171at2759"/>
<feature type="compositionally biased region" description="Basic and acidic residues" evidence="6">
    <location>
        <begin position="228"/>
        <end position="243"/>
    </location>
</feature>
<organism evidence="8 9">
    <name type="scientific">Pseudolycoriella hygida</name>
    <dbReference type="NCBI Taxonomy" id="35572"/>
    <lineage>
        <taxon>Eukaryota</taxon>
        <taxon>Metazoa</taxon>
        <taxon>Ecdysozoa</taxon>
        <taxon>Arthropoda</taxon>
        <taxon>Hexapoda</taxon>
        <taxon>Insecta</taxon>
        <taxon>Pterygota</taxon>
        <taxon>Neoptera</taxon>
        <taxon>Endopterygota</taxon>
        <taxon>Diptera</taxon>
        <taxon>Nematocera</taxon>
        <taxon>Sciaroidea</taxon>
        <taxon>Sciaridae</taxon>
        <taxon>Pseudolycoriella</taxon>
    </lineage>
</organism>
<evidence type="ECO:0000256" key="6">
    <source>
        <dbReference type="SAM" id="MobiDB-lite"/>
    </source>
</evidence>
<dbReference type="PANTHER" id="PTHR35346">
    <property type="entry name" value="BEN DOMAIN-CONTAINING PROTEIN 6"/>
    <property type="match status" value="1"/>
</dbReference>
<name>A0A9Q0S6G6_9DIPT</name>
<dbReference type="EMBL" id="WJQU01000001">
    <property type="protein sequence ID" value="KAJ6647004.1"/>
    <property type="molecule type" value="Genomic_DNA"/>
</dbReference>
<reference evidence="8" key="1">
    <citation type="submission" date="2022-07" db="EMBL/GenBank/DDBJ databases">
        <authorList>
            <person name="Trinca V."/>
            <person name="Uliana J.V.C."/>
            <person name="Torres T.T."/>
            <person name="Ward R.J."/>
            <person name="Monesi N."/>
        </authorList>
    </citation>
    <scope>NUCLEOTIDE SEQUENCE</scope>
    <source>
        <strain evidence="8">HSMRA1968</strain>
        <tissue evidence="8">Whole embryos</tissue>
    </source>
</reference>
<evidence type="ECO:0000259" key="7">
    <source>
        <dbReference type="PROSITE" id="PS51457"/>
    </source>
</evidence>